<accession>A0AAW1XU27</accession>
<sequence length="121" mass="12729">MVGAWQRGLTASENRARARRYGLPASTYWARAGLDIDSDLQQPDKAAEYGGSGGNAAVVMVMWWSGTWAGAWTRWCGRDEHGLGAVGLDLAGCCKRGRLQGSSGLGKTGGMWCGYNGGGGE</sequence>
<name>A0AAW1XU27_RUBAR</name>
<protein>
    <submittedName>
        <fullName evidence="1">Uncharacterized protein</fullName>
    </submittedName>
</protein>
<comment type="caution">
    <text evidence="1">The sequence shown here is derived from an EMBL/GenBank/DDBJ whole genome shotgun (WGS) entry which is preliminary data.</text>
</comment>
<reference evidence="1 2" key="1">
    <citation type="journal article" date="2023" name="G3 (Bethesda)">
        <title>A chromosome-length genome assembly and annotation of blackberry (Rubus argutus, cv. 'Hillquist').</title>
        <authorList>
            <person name="Bruna T."/>
            <person name="Aryal R."/>
            <person name="Dudchenko O."/>
            <person name="Sargent D.J."/>
            <person name="Mead D."/>
            <person name="Buti M."/>
            <person name="Cavallini A."/>
            <person name="Hytonen T."/>
            <person name="Andres J."/>
            <person name="Pham M."/>
            <person name="Weisz D."/>
            <person name="Mascagni F."/>
            <person name="Usai G."/>
            <person name="Natali L."/>
            <person name="Bassil N."/>
            <person name="Fernandez G.E."/>
            <person name="Lomsadze A."/>
            <person name="Armour M."/>
            <person name="Olukolu B."/>
            <person name="Poorten T."/>
            <person name="Britton C."/>
            <person name="Davik J."/>
            <person name="Ashrafi H."/>
            <person name="Aiden E.L."/>
            <person name="Borodovsky M."/>
            <person name="Worthington M."/>
        </authorList>
    </citation>
    <scope>NUCLEOTIDE SEQUENCE [LARGE SCALE GENOMIC DNA]</scope>
    <source>
        <strain evidence="1">PI 553951</strain>
    </source>
</reference>
<keyword evidence="2" id="KW-1185">Reference proteome</keyword>
<gene>
    <name evidence="1" type="ORF">M0R45_016144</name>
</gene>
<evidence type="ECO:0000313" key="2">
    <source>
        <dbReference type="Proteomes" id="UP001457282"/>
    </source>
</evidence>
<dbReference type="EMBL" id="JBEDUW010000003">
    <property type="protein sequence ID" value="KAK9939449.1"/>
    <property type="molecule type" value="Genomic_DNA"/>
</dbReference>
<dbReference type="AlphaFoldDB" id="A0AAW1XU27"/>
<organism evidence="1 2">
    <name type="scientific">Rubus argutus</name>
    <name type="common">Southern blackberry</name>
    <dbReference type="NCBI Taxonomy" id="59490"/>
    <lineage>
        <taxon>Eukaryota</taxon>
        <taxon>Viridiplantae</taxon>
        <taxon>Streptophyta</taxon>
        <taxon>Embryophyta</taxon>
        <taxon>Tracheophyta</taxon>
        <taxon>Spermatophyta</taxon>
        <taxon>Magnoliopsida</taxon>
        <taxon>eudicotyledons</taxon>
        <taxon>Gunneridae</taxon>
        <taxon>Pentapetalae</taxon>
        <taxon>rosids</taxon>
        <taxon>fabids</taxon>
        <taxon>Rosales</taxon>
        <taxon>Rosaceae</taxon>
        <taxon>Rosoideae</taxon>
        <taxon>Rosoideae incertae sedis</taxon>
        <taxon>Rubus</taxon>
    </lineage>
</organism>
<dbReference type="Proteomes" id="UP001457282">
    <property type="component" value="Unassembled WGS sequence"/>
</dbReference>
<evidence type="ECO:0000313" key="1">
    <source>
        <dbReference type="EMBL" id="KAK9939449.1"/>
    </source>
</evidence>
<proteinExistence type="predicted"/>